<feature type="chain" id="PRO_5028974985" evidence="11">
    <location>
        <begin position="19"/>
        <end position="224"/>
    </location>
</feature>
<evidence type="ECO:0000256" key="1">
    <source>
        <dbReference type="ARBA" id="ARBA00004479"/>
    </source>
</evidence>
<dbReference type="GO" id="GO:0009897">
    <property type="term" value="C:external side of plasma membrane"/>
    <property type="evidence" value="ECO:0007669"/>
    <property type="project" value="TreeGrafter"/>
</dbReference>
<feature type="signal peptide" evidence="11">
    <location>
        <begin position="1"/>
        <end position="18"/>
    </location>
</feature>
<keyword evidence="2 10" id="KW-0812">Transmembrane</keyword>
<sequence length="224" mass="25278">MSVSWMFLLLLGCRSSCTTHVSQSTCPCNVQLKTVCVANREDVHVPCPIKTEDEMTFNLFKGQELISNVSCTGENHTLNCTVLNARVGVEVERKQQKSVDFVLTGVNESSHGTYRCEGIITFPPPFKGVPSVVMIQVLVEGHLCKCNKESSNHGDNSSQIYKWIWILMVVLLSIYSITVTIIAIVNWVRMRNMDSQSDYMNTKPRGQRDGRKKRGVQKPIPRHF</sequence>
<comment type="subcellular location">
    <subcellularLocation>
        <location evidence="1">Membrane</location>
        <topology evidence="1">Single-pass type I membrane protein</topology>
    </subcellularLocation>
</comment>
<name>A0A7G6J4S4_PAROL</name>
<proteinExistence type="evidence at transcript level"/>
<feature type="compositionally biased region" description="Basic residues" evidence="9">
    <location>
        <begin position="210"/>
        <end position="224"/>
    </location>
</feature>
<dbReference type="EMBL" id="MT019836">
    <property type="protein sequence ID" value="QNC49848.1"/>
    <property type="molecule type" value="mRNA"/>
</dbReference>
<dbReference type="Gene3D" id="2.60.40.10">
    <property type="entry name" value="Immunoglobulins"/>
    <property type="match status" value="1"/>
</dbReference>
<dbReference type="PANTHER" id="PTHR11494:SF9">
    <property type="entry name" value="SI:DKEY-1H24.6"/>
    <property type="match status" value="1"/>
</dbReference>
<accession>A0A7G6J4S4</accession>
<evidence type="ECO:0000256" key="8">
    <source>
        <dbReference type="ARBA" id="ARBA00023319"/>
    </source>
</evidence>
<dbReference type="SMR" id="A0A7G6J4S4"/>
<dbReference type="AlphaFoldDB" id="A0A7G6J4S4"/>
<organism evidence="12">
    <name type="scientific">Paralichthys olivaceus</name>
    <name type="common">Bastard halibut</name>
    <name type="synonym">Hippoglossus olivaceus</name>
    <dbReference type="NCBI Taxonomy" id="8255"/>
    <lineage>
        <taxon>Eukaryota</taxon>
        <taxon>Metazoa</taxon>
        <taxon>Chordata</taxon>
        <taxon>Craniata</taxon>
        <taxon>Vertebrata</taxon>
        <taxon>Euteleostomi</taxon>
        <taxon>Actinopterygii</taxon>
        <taxon>Neopterygii</taxon>
        <taxon>Teleostei</taxon>
        <taxon>Neoteleostei</taxon>
        <taxon>Acanthomorphata</taxon>
        <taxon>Carangaria</taxon>
        <taxon>Pleuronectiformes</taxon>
        <taxon>Pleuronectoidei</taxon>
        <taxon>Paralichthyidae</taxon>
        <taxon>Paralichthys</taxon>
    </lineage>
</organism>
<protein>
    <submittedName>
        <fullName evidence="12">CD28 molecule</fullName>
    </submittedName>
</protein>
<keyword evidence="4 10" id="KW-1133">Transmembrane helix</keyword>
<keyword evidence="5 10" id="KW-0472">Membrane</keyword>
<evidence type="ECO:0000256" key="6">
    <source>
        <dbReference type="ARBA" id="ARBA00023157"/>
    </source>
</evidence>
<evidence type="ECO:0000256" key="2">
    <source>
        <dbReference type="ARBA" id="ARBA00022692"/>
    </source>
</evidence>
<evidence type="ECO:0000256" key="7">
    <source>
        <dbReference type="ARBA" id="ARBA00023180"/>
    </source>
</evidence>
<keyword evidence="8" id="KW-0393">Immunoglobulin domain</keyword>
<dbReference type="GO" id="GO:0042129">
    <property type="term" value="P:regulation of T cell proliferation"/>
    <property type="evidence" value="ECO:0007669"/>
    <property type="project" value="InterPro"/>
</dbReference>
<evidence type="ECO:0000256" key="3">
    <source>
        <dbReference type="ARBA" id="ARBA00022729"/>
    </source>
</evidence>
<evidence type="ECO:0000313" key="12">
    <source>
        <dbReference type="EMBL" id="QNC49848.1"/>
    </source>
</evidence>
<dbReference type="PANTHER" id="PTHR11494">
    <property type="entry name" value="CYTOTOXIC T-LYMPHOCYTE PROTEIN"/>
    <property type="match status" value="1"/>
</dbReference>
<evidence type="ECO:0000256" key="10">
    <source>
        <dbReference type="SAM" id="Phobius"/>
    </source>
</evidence>
<reference evidence="12" key="1">
    <citation type="submission" date="2020-01" db="EMBL/GenBank/DDBJ databases">
        <title>Characterization of co-stimulatory receptor CD28 homologue in Paralichthys olivaceus and its immune functions in T lymphocytes.</title>
        <authorList>
            <person name="Xing J."/>
            <person name="Liu W."/>
            <person name="Zhan W."/>
        </authorList>
    </citation>
    <scope>NUCLEOTIDE SEQUENCE</scope>
</reference>
<dbReference type="GeneID" id="109642981"/>
<dbReference type="OrthoDB" id="8654606at2759"/>
<dbReference type="InterPro" id="IPR013783">
    <property type="entry name" value="Ig-like_fold"/>
</dbReference>
<dbReference type="InterPro" id="IPR040216">
    <property type="entry name" value="CTLA4/CD28"/>
</dbReference>
<evidence type="ECO:0000256" key="4">
    <source>
        <dbReference type="ARBA" id="ARBA00022989"/>
    </source>
</evidence>
<dbReference type="GO" id="GO:0050852">
    <property type="term" value="P:T cell receptor signaling pathway"/>
    <property type="evidence" value="ECO:0007669"/>
    <property type="project" value="TreeGrafter"/>
</dbReference>
<evidence type="ECO:0000256" key="9">
    <source>
        <dbReference type="SAM" id="MobiDB-lite"/>
    </source>
</evidence>
<keyword evidence="7" id="KW-0325">Glycoprotein</keyword>
<evidence type="ECO:0000256" key="5">
    <source>
        <dbReference type="ARBA" id="ARBA00023136"/>
    </source>
</evidence>
<keyword evidence="3 11" id="KW-0732">Signal</keyword>
<keyword evidence="6" id="KW-1015">Disulfide bond</keyword>
<feature type="region of interest" description="Disordered" evidence="9">
    <location>
        <begin position="196"/>
        <end position="224"/>
    </location>
</feature>
<feature type="transmembrane region" description="Helical" evidence="10">
    <location>
        <begin position="163"/>
        <end position="188"/>
    </location>
</feature>
<evidence type="ECO:0000256" key="11">
    <source>
        <dbReference type="SAM" id="SignalP"/>
    </source>
</evidence>
<dbReference type="KEGG" id="pov:109642981"/>